<comment type="caution">
    <text evidence="2">The sequence shown here is derived from an EMBL/GenBank/DDBJ whole genome shotgun (WGS) entry which is preliminary data.</text>
</comment>
<proteinExistence type="predicted"/>
<protein>
    <submittedName>
        <fullName evidence="2">DEAD/DEAH box helicase domain protein</fullName>
    </submittedName>
</protein>
<feature type="non-terminal residue" evidence="2">
    <location>
        <position position="1"/>
    </location>
</feature>
<dbReference type="GO" id="GO:0004386">
    <property type="term" value="F:helicase activity"/>
    <property type="evidence" value="ECO:0007669"/>
    <property type="project" value="UniProtKB-KW"/>
</dbReference>
<keyword evidence="2" id="KW-0067">ATP-binding</keyword>
<evidence type="ECO:0000256" key="1">
    <source>
        <dbReference type="SAM" id="MobiDB-lite"/>
    </source>
</evidence>
<feature type="compositionally biased region" description="Gly residues" evidence="1">
    <location>
        <begin position="60"/>
        <end position="101"/>
    </location>
</feature>
<feature type="region of interest" description="Disordered" evidence="1">
    <location>
        <begin position="1"/>
        <end position="101"/>
    </location>
</feature>
<dbReference type="Proteomes" id="UP000003856">
    <property type="component" value="Unassembled WGS sequence"/>
</dbReference>
<dbReference type="PATRIC" id="fig|573060.9.peg.194"/>
<organism evidence="2 3">
    <name type="scientific">Acidovorax delafieldii 2AN</name>
    <dbReference type="NCBI Taxonomy" id="573060"/>
    <lineage>
        <taxon>Bacteria</taxon>
        <taxon>Pseudomonadati</taxon>
        <taxon>Pseudomonadota</taxon>
        <taxon>Betaproteobacteria</taxon>
        <taxon>Burkholderiales</taxon>
        <taxon>Comamonadaceae</taxon>
        <taxon>Acidovorax</taxon>
    </lineage>
</organism>
<feature type="compositionally biased region" description="Gly residues" evidence="1">
    <location>
        <begin position="1"/>
        <end position="10"/>
    </location>
</feature>
<keyword evidence="2" id="KW-0547">Nucleotide-binding</keyword>
<evidence type="ECO:0000313" key="3">
    <source>
        <dbReference type="Proteomes" id="UP000003856"/>
    </source>
</evidence>
<reference evidence="2 3" key="1">
    <citation type="submission" date="2009-05" db="EMBL/GenBank/DDBJ databases">
        <title>The draft genome of Acidovorax delafieldii 2AN.</title>
        <authorList>
            <consortium name="US DOE Joint Genome Institute (JGI-PGF)"/>
            <person name="Lucas S."/>
            <person name="Copeland A."/>
            <person name="Lapidus A."/>
            <person name="Glavina del Rio T."/>
            <person name="Tice H."/>
            <person name="Bruce D."/>
            <person name="Goodwin L."/>
            <person name="Pitluck S."/>
            <person name="Larimer F."/>
            <person name="Land M.L."/>
            <person name="Hauser L."/>
            <person name="Shelobolina E.S."/>
            <person name="Picardal F."/>
            <person name="Roden E."/>
            <person name="Emerson D."/>
        </authorList>
    </citation>
    <scope>NUCLEOTIDE SEQUENCE [LARGE SCALE GENOMIC DNA]</scope>
    <source>
        <strain evidence="2 3">2AN</strain>
    </source>
</reference>
<sequence>GGGGYEGGGNRYDDAQPPRPNAHLGTHSGHSNPGQRNAGHTAGGQPDPMRTSVDSMAGSGRRGGGGGYRNSGGGGGYGGGAGGRGNGPRGSGGGSRGSFNR</sequence>
<keyword evidence="2" id="KW-0378">Hydrolase</keyword>
<keyword evidence="2" id="KW-0347">Helicase</keyword>
<accession>C5TCT0</accession>
<dbReference type="EMBL" id="ACQT01000512">
    <property type="protein sequence ID" value="EER57716.1"/>
    <property type="molecule type" value="Genomic_DNA"/>
</dbReference>
<evidence type="ECO:0000313" key="2">
    <source>
        <dbReference type="EMBL" id="EER57716.1"/>
    </source>
</evidence>
<keyword evidence="3" id="KW-1185">Reference proteome</keyword>
<gene>
    <name evidence="2" type="ORF">AcdelDRAFT_4711</name>
</gene>
<dbReference type="AlphaFoldDB" id="C5TCT0"/>
<name>C5TCT0_ACIDE</name>